<dbReference type="AlphaFoldDB" id="A0A1Y2IWI0"/>
<dbReference type="EC" id="2.7.1.17" evidence="6"/>
<organism evidence="10 11">
    <name type="scientific">Trametes coccinea (strain BRFM310)</name>
    <name type="common">Pycnoporus coccineus</name>
    <dbReference type="NCBI Taxonomy" id="1353009"/>
    <lineage>
        <taxon>Eukaryota</taxon>
        <taxon>Fungi</taxon>
        <taxon>Dikarya</taxon>
        <taxon>Basidiomycota</taxon>
        <taxon>Agaricomycotina</taxon>
        <taxon>Agaricomycetes</taxon>
        <taxon>Polyporales</taxon>
        <taxon>Polyporaceae</taxon>
        <taxon>Trametes</taxon>
    </lineage>
</organism>
<evidence type="ECO:0000313" key="10">
    <source>
        <dbReference type="EMBL" id="OSD05466.1"/>
    </source>
</evidence>
<feature type="region of interest" description="Disordered" evidence="7">
    <location>
        <begin position="396"/>
        <end position="423"/>
    </location>
</feature>
<evidence type="ECO:0000256" key="1">
    <source>
        <dbReference type="ARBA" id="ARBA00009156"/>
    </source>
</evidence>
<evidence type="ECO:0000256" key="6">
    <source>
        <dbReference type="RuleBase" id="RU367058"/>
    </source>
</evidence>
<dbReference type="InterPro" id="IPR042024">
    <property type="entry name" value="D-XK_euk"/>
</dbReference>
<evidence type="ECO:0000256" key="5">
    <source>
        <dbReference type="ARBA" id="ARBA00048885"/>
    </source>
</evidence>
<keyword evidence="6" id="KW-0067">ATP-binding</keyword>
<name>A0A1Y2IWI0_TRAC3</name>
<dbReference type="Gene3D" id="3.30.420.40">
    <property type="match status" value="2"/>
</dbReference>
<protein>
    <recommendedName>
        <fullName evidence="6">Xylulose kinase</fullName>
        <ecNumber evidence="6">2.7.1.17</ecNumber>
    </recommendedName>
</protein>
<proteinExistence type="inferred from homology"/>
<dbReference type="InterPro" id="IPR018484">
    <property type="entry name" value="FGGY_N"/>
</dbReference>
<reference evidence="10 11" key="1">
    <citation type="journal article" date="2015" name="Biotechnol. Biofuels">
        <title>Enhanced degradation of softwood versus hardwood by the white-rot fungus Pycnoporus coccineus.</title>
        <authorList>
            <person name="Couturier M."/>
            <person name="Navarro D."/>
            <person name="Chevret D."/>
            <person name="Henrissat B."/>
            <person name="Piumi F."/>
            <person name="Ruiz-Duenas F.J."/>
            <person name="Martinez A.T."/>
            <person name="Grigoriev I.V."/>
            <person name="Riley R."/>
            <person name="Lipzen A."/>
            <person name="Berrin J.G."/>
            <person name="Master E.R."/>
            <person name="Rosso M.N."/>
        </authorList>
    </citation>
    <scope>NUCLEOTIDE SEQUENCE [LARGE SCALE GENOMIC DNA]</scope>
    <source>
        <strain evidence="10 11">BRFM310</strain>
    </source>
</reference>
<evidence type="ECO:0000256" key="4">
    <source>
        <dbReference type="ARBA" id="ARBA00022777"/>
    </source>
</evidence>
<dbReference type="SUPFAM" id="SSF53067">
    <property type="entry name" value="Actin-like ATPase domain"/>
    <property type="match status" value="2"/>
</dbReference>
<keyword evidence="3 6" id="KW-0808">Transferase</keyword>
<dbReference type="PANTHER" id="PTHR10196">
    <property type="entry name" value="SUGAR KINASE"/>
    <property type="match status" value="1"/>
</dbReference>
<dbReference type="CDD" id="cd07776">
    <property type="entry name" value="ASKHA_NBD_FGGY_SpXK-like"/>
    <property type="match status" value="1"/>
</dbReference>
<feature type="domain" description="Carbohydrate kinase FGGY C-terminal" evidence="9">
    <location>
        <begin position="296"/>
        <end position="499"/>
    </location>
</feature>
<dbReference type="FunFam" id="3.30.420.40:FF:000118">
    <property type="entry name" value="Xylulose kinase 2"/>
    <property type="match status" value="1"/>
</dbReference>
<dbReference type="PIRSF" id="PIRSF000538">
    <property type="entry name" value="GlpK"/>
    <property type="match status" value="1"/>
</dbReference>
<evidence type="ECO:0000259" key="9">
    <source>
        <dbReference type="Pfam" id="PF02782"/>
    </source>
</evidence>
<comment type="similarity">
    <text evidence="1 6">Belongs to the FGGY kinase family.</text>
</comment>
<keyword evidence="11" id="KW-1185">Reference proteome</keyword>
<keyword evidence="4 6" id="KW-0418">Kinase</keyword>
<evidence type="ECO:0000259" key="8">
    <source>
        <dbReference type="Pfam" id="PF00370"/>
    </source>
</evidence>
<dbReference type="Proteomes" id="UP000193067">
    <property type="component" value="Unassembled WGS sequence"/>
</dbReference>
<keyword evidence="6" id="KW-0119">Carbohydrate metabolism</keyword>
<dbReference type="GO" id="GO:0005997">
    <property type="term" value="P:xylulose metabolic process"/>
    <property type="evidence" value="ECO:0007669"/>
    <property type="project" value="TreeGrafter"/>
</dbReference>
<sequence>MLDDPLFLGLDLSTQGLKAVLIDADGAPVHESSVNFDRDLPSYGTTNGAIRGPGAGEVTSPVRMWLDAYDLIMERMRSAGVDFSRILGISGDGQQHGSVYWSTEAERLLASLDSSRPLAEQLSPAAFSIQRAPIWQDSSTTRECRELEAAIGGAQALADLTGSRAYERFTANQIAKIRRTDPDSYRATARISLVSSFMPSLFLGSIAPIEVSDASGMNLMNVLTCEWDDRLLEAAGGPELRAKIGPEPAPGGTFLGKVHPYWVQRWGFNPECGVAPFTGDNPATVVALSTPGDAILSLGTSTTLLLSIPPAETAPKRFTTSHLLSHPTTPDAHIAMLCYKNGALAREQVRDQYADGHWTRFNELVEARPVGNEGYMGFYFPLPEIIPPNVQGNFFFSTSPSPSPSSPSSQSSITALPEASMPRPAHPRAILESQFLSIRSRITAILPPDAPPLQRLVLSGGSSRNPVIQQAAADVFGMRVFVAGAEGAAEGGAQLARYARWRARNGGVGSFEEMRAMDGEGEGEGGERRRCVAEPKWERERMYAGLVETYRACEDLVVQMCERAVA</sequence>
<dbReference type="GO" id="GO:0005829">
    <property type="term" value="C:cytosol"/>
    <property type="evidence" value="ECO:0007669"/>
    <property type="project" value="TreeGrafter"/>
</dbReference>
<evidence type="ECO:0000256" key="2">
    <source>
        <dbReference type="ARBA" id="ARBA00022629"/>
    </source>
</evidence>
<dbReference type="InterPro" id="IPR043129">
    <property type="entry name" value="ATPase_NBD"/>
</dbReference>
<comment type="function">
    <text evidence="6">Highly specific D-xylulose kinase which participates in the catabolism of xylose. Xylose is a major component of hemicelluloses such as xylan. Most fungi utilize D-xylose via three enzymatic reactions, xylose reductase (XR), xylitol dehydrogenase (XDH), and xylulokinase, to form xylulose 5-phosphate, which enters pentose phosphate pathway.</text>
</comment>
<accession>A0A1Y2IWI0</accession>
<keyword evidence="2 6" id="KW-0859">Xylose metabolism</keyword>
<dbReference type="STRING" id="1353009.A0A1Y2IWI0"/>
<gene>
    <name evidence="10" type="ORF">PYCCODRAFT_1240686</name>
</gene>
<comment type="catalytic activity">
    <reaction evidence="5 6">
        <text>D-xylulose + ATP = D-xylulose 5-phosphate + ADP + H(+)</text>
        <dbReference type="Rhea" id="RHEA:10964"/>
        <dbReference type="ChEBI" id="CHEBI:15378"/>
        <dbReference type="ChEBI" id="CHEBI:17140"/>
        <dbReference type="ChEBI" id="CHEBI:30616"/>
        <dbReference type="ChEBI" id="CHEBI:57737"/>
        <dbReference type="ChEBI" id="CHEBI:456216"/>
        <dbReference type="EC" id="2.7.1.17"/>
    </reaction>
</comment>
<dbReference type="OrthoDB" id="1728974at2759"/>
<dbReference type="PANTHER" id="PTHR10196:SF57">
    <property type="entry name" value="XYLULOSE KINASE"/>
    <property type="match status" value="1"/>
</dbReference>
<feature type="domain" description="Carbohydrate kinase FGGY N-terminal" evidence="8">
    <location>
        <begin position="129"/>
        <end position="286"/>
    </location>
</feature>
<evidence type="ECO:0000256" key="3">
    <source>
        <dbReference type="ARBA" id="ARBA00022679"/>
    </source>
</evidence>
<dbReference type="Pfam" id="PF00370">
    <property type="entry name" value="FGGY_N"/>
    <property type="match status" value="1"/>
</dbReference>
<dbReference type="InterPro" id="IPR000577">
    <property type="entry name" value="Carb_kinase_FGGY"/>
</dbReference>
<dbReference type="Pfam" id="PF02782">
    <property type="entry name" value="FGGY_C"/>
    <property type="match status" value="1"/>
</dbReference>
<evidence type="ECO:0000256" key="7">
    <source>
        <dbReference type="SAM" id="MobiDB-lite"/>
    </source>
</evidence>
<keyword evidence="6" id="KW-0547">Nucleotide-binding</keyword>
<dbReference type="EMBL" id="KZ084093">
    <property type="protein sequence ID" value="OSD05466.1"/>
    <property type="molecule type" value="Genomic_DNA"/>
</dbReference>
<dbReference type="InterPro" id="IPR018485">
    <property type="entry name" value="FGGY_C"/>
</dbReference>
<dbReference type="GO" id="GO:0005524">
    <property type="term" value="F:ATP binding"/>
    <property type="evidence" value="ECO:0007669"/>
    <property type="project" value="UniProtKB-UniRule"/>
</dbReference>
<evidence type="ECO:0000313" key="11">
    <source>
        <dbReference type="Proteomes" id="UP000193067"/>
    </source>
</evidence>
<dbReference type="GO" id="GO:0042732">
    <property type="term" value="P:D-xylose metabolic process"/>
    <property type="evidence" value="ECO:0007669"/>
    <property type="project" value="UniProtKB-UniRule"/>
</dbReference>
<dbReference type="GO" id="GO:0004856">
    <property type="term" value="F:D-xylulokinase activity"/>
    <property type="evidence" value="ECO:0007669"/>
    <property type="project" value="UniProtKB-UniRule"/>
</dbReference>